<dbReference type="EMBL" id="WMEY01000001">
    <property type="protein sequence ID" value="MYL62203.1"/>
    <property type="molecule type" value="Genomic_DNA"/>
</dbReference>
<reference evidence="3 4" key="1">
    <citation type="submission" date="2019-11" db="EMBL/GenBank/DDBJ databases">
        <title>Genome sequences of 17 halophilic strains isolated from different environments.</title>
        <authorList>
            <person name="Furrow R.E."/>
        </authorList>
    </citation>
    <scope>NUCLEOTIDE SEQUENCE [LARGE SCALE GENOMIC DNA]</scope>
    <source>
        <strain evidence="3 4">22506_14_FS</strain>
    </source>
</reference>
<dbReference type="Pfam" id="PF02698">
    <property type="entry name" value="DUF218"/>
    <property type="match status" value="1"/>
</dbReference>
<sequence length="216" mass="24486">MVIKMGNYPVQFNSSKKLINRKSLLMSIVILIVFMFLYAGQWLVLNQEPKETDLIIVLSGADGRLDVAKRAIEEGFADKLLLTNSYGFSQQDLSKIENNLAVIAIYKDYESTSTLASALYSKKMMDENGFASAMIVSSDYHMRRVKLNFERAFEGSGMNLTYVASNSNYQSGLWWTNKYSIGVTASEYIKIVGNFVGVHGAWAKRKLYDFDNYFFS</sequence>
<dbReference type="InterPro" id="IPR014729">
    <property type="entry name" value="Rossmann-like_a/b/a_fold"/>
</dbReference>
<proteinExistence type="predicted"/>
<dbReference type="GO" id="GO:0000270">
    <property type="term" value="P:peptidoglycan metabolic process"/>
    <property type="evidence" value="ECO:0007669"/>
    <property type="project" value="TreeGrafter"/>
</dbReference>
<gene>
    <name evidence="3" type="ORF">GLW07_02415</name>
</gene>
<evidence type="ECO:0000313" key="3">
    <source>
        <dbReference type="EMBL" id="MYL62203.1"/>
    </source>
</evidence>
<keyword evidence="1" id="KW-0472">Membrane</keyword>
<protein>
    <recommendedName>
        <fullName evidence="2">DUF218 domain-containing protein</fullName>
    </recommendedName>
</protein>
<dbReference type="GO" id="GO:0005886">
    <property type="term" value="C:plasma membrane"/>
    <property type="evidence" value="ECO:0007669"/>
    <property type="project" value="TreeGrafter"/>
</dbReference>
<evidence type="ECO:0000313" key="4">
    <source>
        <dbReference type="Proteomes" id="UP000447833"/>
    </source>
</evidence>
<dbReference type="InterPro" id="IPR003848">
    <property type="entry name" value="DUF218"/>
</dbReference>
<dbReference type="AlphaFoldDB" id="A0A845EU11"/>
<dbReference type="Proteomes" id="UP000447833">
    <property type="component" value="Unassembled WGS sequence"/>
</dbReference>
<dbReference type="InterPro" id="IPR051599">
    <property type="entry name" value="Cell_Envelope_Assoc"/>
</dbReference>
<dbReference type="PANTHER" id="PTHR30336">
    <property type="entry name" value="INNER MEMBRANE PROTEIN, PROBABLE PERMEASE"/>
    <property type="match status" value="1"/>
</dbReference>
<organism evidence="3 4">
    <name type="scientific">Guptibacillus hwajinpoensis</name>
    <dbReference type="NCBI Taxonomy" id="208199"/>
    <lineage>
        <taxon>Bacteria</taxon>
        <taxon>Bacillati</taxon>
        <taxon>Bacillota</taxon>
        <taxon>Bacilli</taxon>
        <taxon>Bacillales</taxon>
        <taxon>Guptibacillaceae</taxon>
        <taxon>Guptibacillus</taxon>
    </lineage>
</organism>
<comment type="caution">
    <text evidence="3">The sequence shown here is derived from an EMBL/GenBank/DDBJ whole genome shotgun (WGS) entry which is preliminary data.</text>
</comment>
<dbReference type="GO" id="GO:0043164">
    <property type="term" value="P:Gram-negative-bacterium-type cell wall biogenesis"/>
    <property type="evidence" value="ECO:0007669"/>
    <property type="project" value="TreeGrafter"/>
</dbReference>
<keyword evidence="1" id="KW-1133">Transmembrane helix</keyword>
<evidence type="ECO:0000259" key="2">
    <source>
        <dbReference type="Pfam" id="PF02698"/>
    </source>
</evidence>
<evidence type="ECO:0000256" key="1">
    <source>
        <dbReference type="SAM" id="Phobius"/>
    </source>
</evidence>
<dbReference type="PANTHER" id="PTHR30336:SF4">
    <property type="entry name" value="ENVELOPE BIOGENESIS FACTOR ELYC"/>
    <property type="match status" value="1"/>
</dbReference>
<feature type="domain" description="DUF218" evidence="2">
    <location>
        <begin position="53"/>
        <end position="161"/>
    </location>
</feature>
<name>A0A845EU11_9BACL</name>
<feature type="transmembrane region" description="Helical" evidence="1">
    <location>
        <begin position="24"/>
        <end position="45"/>
    </location>
</feature>
<keyword evidence="1" id="KW-0812">Transmembrane</keyword>
<dbReference type="CDD" id="cd06259">
    <property type="entry name" value="YdcF-like"/>
    <property type="match status" value="1"/>
</dbReference>
<dbReference type="Gene3D" id="3.40.50.620">
    <property type="entry name" value="HUPs"/>
    <property type="match status" value="1"/>
</dbReference>
<accession>A0A845EU11</accession>